<comment type="cofactor">
    <cofactor evidence="2">
        <name>K(+)</name>
        <dbReference type="ChEBI" id="CHEBI:29103"/>
    </cofactor>
</comment>
<dbReference type="Gene3D" id="3.30.420.40">
    <property type="match status" value="2"/>
</dbReference>
<evidence type="ECO:0000256" key="5">
    <source>
        <dbReference type="ARBA" id="ARBA00011738"/>
    </source>
</evidence>
<comment type="caution">
    <text evidence="16">Lacks conserved residue(s) required for the propagation of feature annotation.</text>
</comment>
<dbReference type="PANTHER" id="PTHR34265:SF1">
    <property type="entry name" value="TYPE III PANTOTHENATE KINASE"/>
    <property type="match status" value="1"/>
</dbReference>
<dbReference type="NCBIfam" id="TIGR00671">
    <property type="entry name" value="baf"/>
    <property type="match status" value="1"/>
</dbReference>
<reference evidence="18" key="1">
    <citation type="journal article" date="2019" name="Int. J. Syst. Evol. Microbiol.">
        <title>The Global Catalogue of Microorganisms (GCM) 10K type strain sequencing project: providing services to taxonomists for standard genome sequencing and annotation.</title>
        <authorList>
            <consortium name="The Broad Institute Genomics Platform"/>
            <consortium name="The Broad Institute Genome Sequencing Center for Infectious Disease"/>
            <person name="Wu L."/>
            <person name="Ma J."/>
        </authorList>
    </citation>
    <scope>NUCLEOTIDE SEQUENCE [LARGE SCALE GENOMIC DNA]</scope>
    <source>
        <strain evidence="18">LMG 29894</strain>
    </source>
</reference>
<keyword evidence="18" id="KW-1185">Reference proteome</keyword>
<evidence type="ECO:0000256" key="10">
    <source>
        <dbReference type="ARBA" id="ARBA00022777"/>
    </source>
</evidence>
<organism evidence="17 18">
    <name type="scientific">Chitinimonas lacunae</name>
    <dbReference type="NCBI Taxonomy" id="1963018"/>
    <lineage>
        <taxon>Bacteria</taxon>
        <taxon>Pseudomonadati</taxon>
        <taxon>Pseudomonadota</taxon>
        <taxon>Betaproteobacteria</taxon>
        <taxon>Neisseriales</taxon>
        <taxon>Chitinibacteraceae</taxon>
        <taxon>Chitinimonas</taxon>
    </lineage>
</organism>
<evidence type="ECO:0000256" key="4">
    <source>
        <dbReference type="ARBA" id="ARBA00005225"/>
    </source>
</evidence>
<name>A0ABV8MQF4_9NEIS</name>
<evidence type="ECO:0000256" key="7">
    <source>
        <dbReference type="ARBA" id="ARBA00022490"/>
    </source>
</evidence>
<feature type="binding site" evidence="16">
    <location>
        <position position="119"/>
    </location>
    <ligand>
        <name>ATP</name>
        <dbReference type="ChEBI" id="CHEBI:30616"/>
    </ligand>
</feature>
<dbReference type="Pfam" id="PF03309">
    <property type="entry name" value="Pan_kinase"/>
    <property type="match status" value="1"/>
</dbReference>
<dbReference type="PANTHER" id="PTHR34265">
    <property type="entry name" value="TYPE III PANTOTHENATE KINASE"/>
    <property type="match status" value="1"/>
</dbReference>
<comment type="subcellular location">
    <subcellularLocation>
        <location evidence="3 16">Cytoplasm</location>
    </subcellularLocation>
</comment>
<evidence type="ECO:0000256" key="6">
    <source>
        <dbReference type="ARBA" id="ARBA00012102"/>
    </source>
</evidence>
<keyword evidence="13 16" id="KW-0173">Coenzyme A biosynthesis</keyword>
<comment type="catalytic activity">
    <reaction evidence="1 16">
        <text>(R)-pantothenate + ATP = (R)-4'-phosphopantothenate + ADP + H(+)</text>
        <dbReference type="Rhea" id="RHEA:16373"/>
        <dbReference type="ChEBI" id="CHEBI:10986"/>
        <dbReference type="ChEBI" id="CHEBI:15378"/>
        <dbReference type="ChEBI" id="CHEBI:29032"/>
        <dbReference type="ChEBI" id="CHEBI:30616"/>
        <dbReference type="ChEBI" id="CHEBI:456216"/>
        <dbReference type="EC" id="2.7.1.33"/>
    </reaction>
</comment>
<comment type="function">
    <text evidence="16">Catalyzes the phosphorylation of pantothenate (Pan), the first step in CoA biosynthesis.</text>
</comment>
<feature type="binding site" evidence="16">
    <location>
        <position position="87"/>
    </location>
    <ligand>
        <name>substrate</name>
    </ligand>
</feature>
<keyword evidence="12 16" id="KW-0630">Potassium</keyword>
<sequence length="248" mass="25810">MSAPILLLDAGNTRLKWAVLEQGTRHDGIADYASLSVPPWPDLPFGRVLGCNVAGPERAAVLAALLPDLAIEWLRSSAKAAGVENGYREPERLGTDRWAALIGARAITHEPTLVAMAGTALTVDALDGNGRFLGGVIVPGYRLMRESLARGTADLGHPDGERTAFPRSTGEAIVNGAEVALVGAVLVMHDRLTAVAGGTPGLLLSGGDAPRLLTLLSSVLAGKVRHVDNLVLAGLARLAVEISEDTAR</sequence>
<feature type="binding site" evidence="16">
    <location>
        <begin position="94"/>
        <end position="97"/>
    </location>
    <ligand>
        <name>substrate</name>
    </ligand>
</feature>
<feature type="binding site" evidence="16">
    <location>
        <begin position="9"/>
        <end position="16"/>
    </location>
    <ligand>
        <name>ATP</name>
        <dbReference type="ChEBI" id="CHEBI:30616"/>
    </ligand>
</feature>
<keyword evidence="8 16" id="KW-0808">Transferase</keyword>
<dbReference type="EMBL" id="JBHSBU010000001">
    <property type="protein sequence ID" value="MFC4160164.1"/>
    <property type="molecule type" value="Genomic_DNA"/>
</dbReference>
<dbReference type="GO" id="GO:0004594">
    <property type="term" value="F:pantothenate kinase activity"/>
    <property type="evidence" value="ECO:0007669"/>
    <property type="project" value="UniProtKB-EC"/>
</dbReference>
<accession>A0ABV8MQF4</accession>
<comment type="similarity">
    <text evidence="14 16">Belongs to the type III pantothenate kinase family.</text>
</comment>
<dbReference type="Proteomes" id="UP001595791">
    <property type="component" value="Unassembled WGS sequence"/>
</dbReference>
<evidence type="ECO:0000256" key="2">
    <source>
        <dbReference type="ARBA" id="ARBA00001958"/>
    </source>
</evidence>
<evidence type="ECO:0000256" key="9">
    <source>
        <dbReference type="ARBA" id="ARBA00022741"/>
    </source>
</evidence>
<dbReference type="RefSeq" id="WP_378164683.1">
    <property type="nucleotide sequence ID" value="NZ_JBHSBU010000001.1"/>
</dbReference>
<evidence type="ECO:0000256" key="14">
    <source>
        <dbReference type="ARBA" id="ARBA00038036"/>
    </source>
</evidence>
<dbReference type="SUPFAM" id="SSF53067">
    <property type="entry name" value="Actin-like ATPase domain"/>
    <property type="match status" value="2"/>
</dbReference>
<evidence type="ECO:0000256" key="3">
    <source>
        <dbReference type="ARBA" id="ARBA00004496"/>
    </source>
</evidence>
<feature type="active site" description="Proton acceptor" evidence="16">
    <location>
        <position position="96"/>
    </location>
</feature>
<proteinExistence type="inferred from homology"/>
<dbReference type="EC" id="2.7.1.33" evidence="6 16"/>
<protein>
    <recommendedName>
        <fullName evidence="15 16">Type III pantothenate kinase</fullName>
        <ecNumber evidence="6 16">2.7.1.33</ecNumber>
    </recommendedName>
    <alternativeName>
        <fullName evidence="16">PanK-III</fullName>
    </alternativeName>
    <alternativeName>
        <fullName evidence="16">Pantothenic acid kinase</fullName>
    </alternativeName>
</protein>
<evidence type="ECO:0000256" key="8">
    <source>
        <dbReference type="ARBA" id="ARBA00022679"/>
    </source>
</evidence>
<keyword evidence="10 16" id="KW-0418">Kinase</keyword>
<evidence type="ECO:0000313" key="17">
    <source>
        <dbReference type="EMBL" id="MFC4160164.1"/>
    </source>
</evidence>
<keyword evidence="7 16" id="KW-0963">Cytoplasm</keyword>
<keyword evidence="11 16" id="KW-0067">ATP-binding</keyword>
<evidence type="ECO:0000256" key="12">
    <source>
        <dbReference type="ARBA" id="ARBA00022958"/>
    </source>
</evidence>
<evidence type="ECO:0000256" key="16">
    <source>
        <dbReference type="HAMAP-Rule" id="MF_01274"/>
    </source>
</evidence>
<dbReference type="InterPro" id="IPR043129">
    <property type="entry name" value="ATPase_NBD"/>
</dbReference>
<gene>
    <name evidence="16" type="primary">coaX</name>
    <name evidence="17" type="ORF">ACFOW7_12470</name>
</gene>
<evidence type="ECO:0000313" key="18">
    <source>
        <dbReference type="Proteomes" id="UP001595791"/>
    </source>
</evidence>
<evidence type="ECO:0000256" key="1">
    <source>
        <dbReference type="ARBA" id="ARBA00001206"/>
    </source>
</evidence>
<feature type="binding site" evidence="16">
    <location>
        <position position="169"/>
    </location>
    <ligand>
        <name>substrate</name>
    </ligand>
</feature>
<comment type="pathway">
    <text evidence="4 16">Cofactor biosynthesis; coenzyme A biosynthesis; CoA from (R)-pantothenate: step 1/5.</text>
</comment>
<dbReference type="InterPro" id="IPR004619">
    <property type="entry name" value="Type_III_PanK"/>
</dbReference>
<keyword evidence="9 16" id="KW-0547">Nucleotide-binding</keyword>
<comment type="subunit">
    <text evidence="5 16">Homodimer.</text>
</comment>
<evidence type="ECO:0000256" key="11">
    <source>
        <dbReference type="ARBA" id="ARBA00022840"/>
    </source>
</evidence>
<dbReference type="CDD" id="cd24015">
    <property type="entry name" value="ASKHA_NBD_PanK-III"/>
    <property type="match status" value="1"/>
</dbReference>
<evidence type="ECO:0000256" key="15">
    <source>
        <dbReference type="ARBA" id="ARBA00040883"/>
    </source>
</evidence>
<comment type="caution">
    <text evidence="17">The sequence shown here is derived from an EMBL/GenBank/DDBJ whole genome shotgun (WGS) entry which is preliminary data.</text>
</comment>
<comment type="cofactor">
    <cofactor evidence="16">
        <name>NH4(+)</name>
        <dbReference type="ChEBI" id="CHEBI:28938"/>
    </cofactor>
    <cofactor evidence="16">
        <name>K(+)</name>
        <dbReference type="ChEBI" id="CHEBI:29103"/>
    </cofactor>
    <text evidence="16">A monovalent cation. Ammonium or potassium.</text>
</comment>
<dbReference type="HAMAP" id="MF_01274">
    <property type="entry name" value="Pantothen_kinase_3"/>
    <property type="match status" value="1"/>
</dbReference>
<evidence type="ECO:0000256" key="13">
    <source>
        <dbReference type="ARBA" id="ARBA00022993"/>
    </source>
</evidence>